<feature type="domain" description="DUF7134" evidence="13">
    <location>
        <begin position="14"/>
        <end position="159"/>
    </location>
</feature>
<reference evidence="14" key="1">
    <citation type="journal article" date="2014" name="Int. J. Syst. Evol. Microbiol.">
        <title>Complete genome sequence of Corynebacterium casei LMG S-19264T (=DSM 44701T), isolated from a smear-ripened cheese.</title>
        <authorList>
            <consortium name="US DOE Joint Genome Institute (JGI-PGF)"/>
            <person name="Walter F."/>
            <person name="Albersmeier A."/>
            <person name="Kalinowski J."/>
            <person name="Ruckert C."/>
        </authorList>
    </citation>
    <scope>NUCLEOTIDE SEQUENCE</scope>
    <source>
        <strain evidence="14">JCM 4654</strain>
    </source>
</reference>
<dbReference type="CDD" id="cd16917">
    <property type="entry name" value="HATPase_UhpB-NarQ-NarX-like"/>
    <property type="match status" value="1"/>
</dbReference>
<evidence type="ECO:0000256" key="10">
    <source>
        <dbReference type="SAM" id="Phobius"/>
    </source>
</evidence>
<comment type="catalytic activity">
    <reaction evidence="1">
        <text>ATP + protein L-histidine = ADP + protein N-phospho-L-histidine.</text>
        <dbReference type="EC" id="2.7.13.3"/>
    </reaction>
</comment>
<dbReference type="Proteomes" id="UP000608955">
    <property type="component" value="Unassembled WGS sequence"/>
</dbReference>
<dbReference type="InterPro" id="IPR036890">
    <property type="entry name" value="HATPase_C_sf"/>
</dbReference>
<comment type="caution">
    <text evidence="14">The sequence shown here is derived from an EMBL/GenBank/DDBJ whole genome shotgun (WGS) entry which is preliminary data.</text>
</comment>
<evidence type="ECO:0000256" key="9">
    <source>
        <dbReference type="SAM" id="MobiDB-lite"/>
    </source>
</evidence>
<keyword evidence="6" id="KW-0418">Kinase</keyword>
<evidence type="ECO:0000259" key="11">
    <source>
        <dbReference type="Pfam" id="PF02518"/>
    </source>
</evidence>
<evidence type="ECO:0000256" key="5">
    <source>
        <dbReference type="ARBA" id="ARBA00022741"/>
    </source>
</evidence>
<dbReference type="GO" id="GO:0046983">
    <property type="term" value="F:protein dimerization activity"/>
    <property type="evidence" value="ECO:0007669"/>
    <property type="project" value="InterPro"/>
</dbReference>
<protein>
    <recommendedName>
        <fullName evidence="2">histidine kinase</fullName>
        <ecNumber evidence="2">2.7.13.3</ecNumber>
    </recommendedName>
</protein>
<feature type="region of interest" description="Disordered" evidence="9">
    <location>
        <begin position="247"/>
        <end position="267"/>
    </location>
</feature>
<keyword evidence="10" id="KW-1133">Transmembrane helix</keyword>
<dbReference type="EC" id="2.7.13.3" evidence="2"/>
<evidence type="ECO:0000259" key="12">
    <source>
        <dbReference type="Pfam" id="PF07730"/>
    </source>
</evidence>
<accession>A0A919CTV8</accession>
<dbReference type="Gene3D" id="1.20.5.1930">
    <property type="match status" value="1"/>
</dbReference>
<evidence type="ECO:0000256" key="6">
    <source>
        <dbReference type="ARBA" id="ARBA00022777"/>
    </source>
</evidence>
<reference evidence="14" key="2">
    <citation type="submission" date="2020-09" db="EMBL/GenBank/DDBJ databases">
        <authorList>
            <person name="Sun Q."/>
            <person name="Ohkuma M."/>
        </authorList>
    </citation>
    <scope>NUCLEOTIDE SEQUENCE</scope>
    <source>
        <strain evidence="14">JCM 4654</strain>
    </source>
</reference>
<keyword evidence="8" id="KW-0902">Two-component regulatory system</keyword>
<keyword evidence="10" id="KW-0472">Membrane</keyword>
<keyword evidence="7" id="KW-0067">ATP-binding</keyword>
<feature type="domain" description="Histidine kinase/HSP90-like ATPase" evidence="11">
    <location>
        <begin position="302"/>
        <end position="407"/>
    </location>
</feature>
<dbReference type="Pfam" id="PF23539">
    <property type="entry name" value="DUF7134"/>
    <property type="match status" value="1"/>
</dbReference>
<keyword evidence="15" id="KW-1185">Reference proteome</keyword>
<dbReference type="AlphaFoldDB" id="A0A919CTV8"/>
<evidence type="ECO:0000313" key="14">
    <source>
        <dbReference type="EMBL" id="GHD85551.1"/>
    </source>
</evidence>
<keyword evidence="5" id="KW-0547">Nucleotide-binding</keyword>
<dbReference type="GO" id="GO:0005524">
    <property type="term" value="F:ATP binding"/>
    <property type="evidence" value="ECO:0007669"/>
    <property type="project" value="UniProtKB-KW"/>
</dbReference>
<keyword evidence="10" id="KW-0812">Transmembrane</keyword>
<feature type="region of interest" description="Disordered" evidence="9">
    <location>
        <begin position="341"/>
        <end position="366"/>
    </location>
</feature>
<name>A0A919CTV8_9ACTN</name>
<sequence length="420" mass="44220">MTLSPVHRVYAAPVRIHPLAVDALTALVPATVACLLGAEAATQGWPPLDASAWTLVALINLPLVVRGRAPVGVFLVIHLAWIVYVALGHWPVVNSPAALVAFYTVAATRPHRTTAVCAVLMGGVWVCAGLISDSDAMAAVVGQAVGYPLVLWRFGYHARRSAELAVRLRAEQAERARREVAEERVRIARELHDVVAHHMAVINVQAGLARFVFDTDAGTARGALGAIGDASAEALAELRRMLGLLRSDSTPDTEAGAQGGAAEPTPGLDRLEEMVDRVRAGGVPVDLRVRGEPAPLSSGVQLCVYRVVQEALTNVLKHAPGARATVELRYAGGQLTVSVADDGRAAGKDEGKSEGKGEGKGVDSDKMREHVGHGLIGMRERAKLYGGTIVVGPRSEGGFGVRLTLPTSVHAARRGDTVAE</sequence>
<dbReference type="Pfam" id="PF07730">
    <property type="entry name" value="HisKA_3"/>
    <property type="match status" value="1"/>
</dbReference>
<dbReference type="InterPro" id="IPR050482">
    <property type="entry name" value="Sensor_HK_TwoCompSys"/>
</dbReference>
<dbReference type="PANTHER" id="PTHR24421:SF10">
    <property type="entry name" value="NITRATE_NITRITE SENSOR PROTEIN NARQ"/>
    <property type="match status" value="1"/>
</dbReference>
<dbReference type="InterPro" id="IPR011712">
    <property type="entry name" value="Sig_transdc_His_kin_sub3_dim/P"/>
</dbReference>
<dbReference type="Gene3D" id="3.30.565.10">
    <property type="entry name" value="Histidine kinase-like ATPase, C-terminal domain"/>
    <property type="match status" value="1"/>
</dbReference>
<organism evidence="14 15">
    <name type="scientific">Streptomyces naganishii JCM 4654</name>
    <dbReference type="NCBI Taxonomy" id="1306179"/>
    <lineage>
        <taxon>Bacteria</taxon>
        <taxon>Bacillati</taxon>
        <taxon>Actinomycetota</taxon>
        <taxon>Actinomycetes</taxon>
        <taxon>Kitasatosporales</taxon>
        <taxon>Streptomycetaceae</taxon>
        <taxon>Streptomyces</taxon>
    </lineage>
</organism>
<evidence type="ECO:0000256" key="1">
    <source>
        <dbReference type="ARBA" id="ARBA00000085"/>
    </source>
</evidence>
<evidence type="ECO:0000256" key="8">
    <source>
        <dbReference type="ARBA" id="ARBA00023012"/>
    </source>
</evidence>
<feature type="transmembrane region" description="Helical" evidence="10">
    <location>
        <begin position="72"/>
        <end position="93"/>
    </location>
</feature>
<dbReference type="Pfam" id="PF02518">
    <property type="entry name" value="HATPase_c"/>
    <property type="match status" value="1"/>
</dbReference>
<feature type="domain" description="Signal transduction histidine kinase subgroup 3 dimerisation and phosphoacceptor" evidence="12">
    <location>
        <begin position="183"/>
        <end position="248"/>
    </location>
</feature>
<dbReference type="InterPro" id="IPR055558">
    <property type="entry name" value="DUF7134"/>
</dbReference>
<keyword evidence="3" id="KW-0597">Phosphoprotein</keyword>
<evidence type="ECO:0000259" key="13">
    <source>
        <dbReference type="Pfam" id="PF23539"/>
    </source>
</evidence>
<evidence type="ECO:0000256" key="7">
    <source>
        <dbReference type="ARBA" id="ARBA00022840"/>
    </source>
</evidence>
<dbReference type="PANTHER" id="PTHR24421">
    <property type="entry name" value="NITRATE/NITRITE SENSOR PROTEIN NARX-RELATED"/>
    <property type="match status" value="1"/>
</dbReference>
<evidence type="ECO:0000256" key="4">
    <source>
        <dbReference type="ARBA" id="ARBA00022679"/>
    </source>
</evidence>
<evidence type="ECO:0000256" key="3">
    <source>
        <dbReference type="ARBA" id="ARBA00022553"/>
    </source>
</evidence>
<proteinExistence type="predicted"/>
<dbReference type="InterPro" id="IPR003594">
    <property type="entry name" value="HATPase_dom"/>
</dbReference>
<evidence type="ECO:0000256" key="2">
    <source>
        <dbReference type="ARBA" id="ARBA00012438"/>
    </source>
</evidence>
<dbReference type="GO" id="GO:0016020">
    <property type="term" value="C:membrane"/>
    <property type="evidence" value="ECO:0007669"/>
    <property type="project" value="InterPro"/>
</dbReference>
<dbReference type="GO" id="GO:0000155">
    <property type="term" value="F:phosphorelay sensor kinase activity"/>
    <property type="evidence" value="ECO:0007669"/>
    <property type="project" value="InterPro"/>
</dbReference>
<dbReference type="EMBL" id="BMVF01000002">
    <property type="protein sequence ID" value="GHD85551.1"/>
    <property type="molecule type" value="Genomic_DNA"/>
</dbReference>
<dbReference type="SUPFAM" id="SSF55874">
    <property type="entry name" value="ATPase domain of HSP90 chaperone/DNA topoisomerase II/histidine kinase"/>
    <property type="match status" value="1"/>
</dbReference>
<keyword evidence="4" id="KW-0808">Transferase</keyword>
<evidence type="ECO:0000313" key="15">
    <source>
        <dbReference type="Proteomes" id="UP000608955"/>
    </source>
</evidence>
<gene>
    <name evidence="14" type="ORF">GCM10010508_09770</name>
</gene>